<proteinExistence type="predicted"/>
<name>A0A813AGY9_9DINO</name>
<dbReference type="Proteomes" id="UP000601435">
    <property type="component" value="Unassembled WGS sequence"/>
</dbReference>
<sequence>MQSCEPCQQVLRQEVISPEDAPVSEQLQQLEAQPRAEVSHSQQQQQQQQQQQPGNGESEAVEPSGDHADAAEENISKPSIGLDNCPSTASKGSYVRAADKVYWVSYEDPLQLIRLPSGNAAQVATSMFAARYETYAISLYADEAANWKQAMKGRWHDRVEGMELTLDTGKKVVSMPADMTNDPSISGKADVIILAVPSFAHGQYFEAFYPYIKPGTIVACMPARSGGDILFASKMKEKADSLAFVGFETLPWACRFTEWGKRATILGTKGQILAAVTPESKASHAIATLQGLLGVFPEVLKSPNNLGISLRNPGQVIHPGVMYGRWCSEKWDGQKLSEKPLFYQGVDDFTEGVLLGLSDEVQAVCRKVESLVSGFDLKDACTLHQWYLDSYKGQMADDSTLKLSMNTNSAYTGLTHPMKEVDGGFMPDLKYRYLAEDVPTGLCFTRGLAELLEVPTPTMDKVITFAQEHLGKSFLTDGKMAGANIGETRAPQAVGINSKEEFFKMAKIVRGALSSSRLLKREEAEVLLSAPRSAEATCPSTPEPGAERCFSARGVLQGQGVAVMQVPITRTITPRPVPAFSHFAARQARQEEIELNAVLACETQSATAAEIRQPSQQHEVFTSSGSWFDLTASAIKGVLSAVAYHHAVSAASMQQFKKRRCVMPFRASSTLVRFLMCEGLSFILFRGRGPRVHVTGEYCRQAKQIDRRLTLAI</sequence>
<evidence type="ECO:0000259" key="2">
    <source>
        <dbReference type="Pfam" id="PF02317"/>
    </source>
</evidence>
<dbReference type="InterPro" id="IPR013328">
    <property type="entry name" value="6PGD_dom2"/>
</dbReference>
<dbReference type="SUPFAM" id="SSF48179">
    <property type="entry name" value="6-phosphogluconate dehydrogenase C-terminal domain-like"/>
    <property type="match status" value="1"/>
</dbReference>
<dbReference type="InterPro" id="IPR003421">
    <property type="entry name" value="Opine_DH"/>
</dbReference>
<comment type="caution">
    <text evidence="3">The sequence shown here is derived from an EMBL/GenBank/DDBJ whole genome shotgun (WGS) entry which is preliminary data.</text>
</comment>
<dbReference type="InterPro" id="IPR051729">
    <property type="entry name" value="Opine/Lysopine_DH"/>
</dbReference>
<dbReference type="Pfam" id="PF02317">
    <property type="entry name" value="Octopine_DH"/>
    <property type="match status" value="1"/>
</dbReference>
<evidence type="ECO:0000313" key="3">
    <source>
        <dbReference type="EMBL" id="CAE7867785.1"/>
    </source>
</evidence>
<protein>
    <submittedName>
        <fullName evidence="3">Odh protein</fullName>
    </submittedName>
</protein>
<evidence type="ECO:0000256" key="1">
    <source>
        <dbReference type="SAM" id="MobiDB-lite"/>
    </source>
</evidence>
<accession>A0A813AGY9</accession>
<organism evidence="3 4">
    <name type="scientific">Symbiodinium necroappetens</name>
    <dbReference type="NCBI Taxonomy" id="1628268"/>
    <lineage>
        <taxon>Eukaryota</taxon>
        <taxon>Sar</taxon>
        <taxon>Alveolata</taxon>
        <taxon>Dinophyceae</taxon>
        <taxon>Suessiales</taxon>
        <taxon>Symbiodiniaceae</taxon>
        <taxon>Symbiodinium</taxon>
    </lineage>
</organism>
<dbReference type="PANTHER" id="PTHR38015">
    <property type="entry name" value="BLR6086 PROTEIN"/>
    <property type="match status" value="1"/>
</dbReference>
<dbReference type="Gene3D" id="1.10.1040.10">
    <property type="entry name" value="N-(1-d-carboxylethyl)-l-norvaline Dehydrogenase, domain 2"/>
    <property type="match status" value="1"/>
</dbReference>
<dbReference type="EMBL" id="CAJNJA010059474">
    <property type="protein sequence ID" value="CAE7867785.1"/>
    <property type="molecule type" value="Genomic_DNA"/>
</dbReference>
<keyword evidence="4" id="KW-1185">Reference proteome</keyword>
<feature type="region of interest" description="Disordered" evidence="1">
    <location>
        <begin position="15"/>
        <end position="68"/>
    </location>
</feature>
<dbReference type="AlphaFoldDB" id="A0A813AGY9"/>
<dbReference type="OrthoDB" id="6058913at2759"/>
<dbReference type="SUPFAM" id="SSF51735">
    <property type="entry name" value="NAD(P)-binding Rossmann-fold domains"/>
    <property type="match status" value="1"/>
</dbReference>
<feature type="domain" description="Opine dehydrogenase" evidence="2">
    <location>
        <begin position="303"/>
        <end position="469"/>
    </location>
</feature>
<dbReference type="Gene3D" id="3.40.50.720">
    <property type="entry name" value="NAD(P)-binding Rossmann-like Domain"/>
    <property type="match status" value="1"/>
</dbReference>
<dbReference type="InterPro" id="IPR036291">
    <property type="entry name" value="NAD(P)-bd_dom_sf"/>
</dbReference>
<dbReference type="GO" id="GO:0016491">
    <property type="term" value="F:oxidoreductase activity"/>
    <property type="evidence" value="ECO:0007669"/>
    <property type="project" value="InterPro"/>
</dbReference>
<gene>
    <name evidence="3" type="primary">odh</name>
    <name evidence="3" type="ORF">SNEC2469_LOCUS27869</name>
</gene>
<reference evidence="3" key="1">
    <citation type="submission" date="2021-02" db="EMBL/GenBank/DDBJ databases">
        <authorList>
            <person name="Dougan E. K."/>
            <person name="Rhodes N."/>
            <person name="Thang M."/>
            <person name="Chan C."/>
        </authorList>
    </citation>
    <scope>NUCLEOTIDE SEQUENCE</scope>
</reference>
<evidence type="ECO:0000313" key="4">
    <source>
        <dbReference type="Proteomes" id="UP000601435"/>
    </source>
</evidence>
<dbReference type="InterPro" id="IPR008927">
    <property type="entry name" value="6-PGluconate_DH-like_C_sf"/>
</dbReference>
<dbReference type="PANTHER" id="PTHR38015:SF1">
    <property type="entry name" value="OPINE DEHYDROGENASE DOMAIN-CONTAINING PROTEIN"/>
    <property type="match status" value="1"/>
</dbReference>
<feature type="compositionally biased region" description="Low complexity" evidence="1">
    <location>
        <begin position="42"/>
        <end position="52"/>
    </location>
</feature>